<dbReference type="AlphaFoldDB" id="A0ABD3XJC6"/>
<evidence type="ECO:0000256" key="1">
    <source>
        <dbReference type="SAM" id="Phobius"/>
    </source>
</evidence>
<comment type="caution">
    <text evidence="3">The sequence shown here is derived from an EMBL/GenBank/DDBJ whole genome shotgun (WGS) entry which is preliminary data.</text>
</comment>
<keyword evidence="1" id="KW-1133">Transmembrane helix</keyword>
<keyword evidence="1" id="KW-0472">Membrane</keyword>
<dbReference type="EMBL" id="JBJQND010000002">
    <property type="protein sequence ID" value="KAL3886353.1"/>
    <property type="molecule type" value="Genomic_DNA"/>
</dbReference>
<organism evidence="3 4">
    <name type="scientific">Sinanodonta woodiana</name>
    <name type="common">Chinese pond mussel</name>
    <name type="synonym">Anodonta woodiana</name>
    <dbReference type="NCBI Taxonomy" id="1069815"/>
    <lineage>
        <taxon>Eukaryota</taxon>
        <taxon>Metazoa</taxon>
        <taxon>Spiralia</taxon>
        <taxon>Lophotrochozoa</taxon>
        <taxon>Mollusca</taxon>
        <taxon>Bivalvia</taxon>
        <taxon>Autobranchia</taxon>
        <taxon>Heteroconchia</taxon>
        <taxon>Palaeoheterodonta</taxon>
        <taxon>Unionida</taxon>
        <taxon>Unionoidea</taxon>
        <taxon>Unionidae</taxon>
        <taxon>Unioninae</taxon>
        <taxon>Sinanodonta</taxon>
    </lineage>
</organism>
<reference evidence="3 4" key="1">
    <citation type="submission" date="2024-11" db="EMBL/GenBank/DDBJ databases">
        <title>Chromosome-level genome assembly of the freshwater bivalve Anodonta woodiana.</title>
        <authorList>
            <person name="Chen X."/>
        </authorList>
    </citation>
    <scope>NUCLEOTIDE SEQUENCE [LARGE SCALE GENOMIC DNA]</scope>
    <source>
        <strain evidence="3">MN2024</strain>
        <tissue evidence="3">Gills</tissue>
    </source>
</reference>
<dbReference type="InterPro" id="IPR036179">
    <property type="entry name" value="Ig-like_dom_sf"/>
</dbReference>
<feature type="signal peptide" evidence="2">
    <location>
        <begin position="1"/>
        <end position="21"/>
    </location>
</feature>
<evidence type="ECO:0000256" key="2">
    <source>
        <dbReference type="SAM" id="SignalP"/>
    </source>
</evidence>
<evidence type="ECO:0000313" key="4">
    <source>
        <dbReference type="Proteomes" id="UP001634394"/>
    </source>
</evidence>
<gene>
    <name evidence="3" type="ORF">ACJMK2_026352</name>
</gene>
<keyword evidence="1" id="KW-0812">Transmembrane</keyword>
<dbReference type="EMBL" id="JBJQND010000002">
    <property type="protein sequence ID" value="KAL3886354.1"/>
    <property type="molecule type" value="Genomic_DNA"/>
</dbReference>
<keyword evidence="4" id="KW-1185">Reference proteome</keyword>
<name>A0ABD3XJC6_SINWO</name>
<proteinExistence type="predicted"/>
<protein>
    <recommendedName>
        <fullName evidence="5">Ig-like domain-containing protein</fullName>
    </recommendedName>
</protein>
<accession>A0ABD3XJC6</accession>
<feature type="chain" id="PRO_5044725273" description="Ig-like domain-containing protein" evidence="2">
    <location>
        <begin position="22"/>
        <end position="311"/>
    </location>
</feature>
<keyword evidence="2" id="KW-0732">Signal</keyword>
<feature type="transmembrane region" description="Helical" evidence="1">
    <location>
        <begin position="235"/>
        <end position="255"/>
    </location>
</feature>
<dbReference type="InterPro" id="IPR013783">
    <property type="entry name" value="Ig-like_fold"/>
</dbReference>
<dbReference type="Gene3D" id="2.60.40.10">
    <property type="entry name" value="Immunoglobulins"/>
    <property type="match status" value="1"/>
</dbReference>
<dbReference type="Proteomes" id="UP001634394">
    <property type="component" value="Unassembled WGS sequence"/>
</dbReference>
<sequence length="311" mass="35663">MNARLIITVLIFLVTVWFTGGLTWNTEIRSRSSVCCQGNTQLLIWNLTEEENERLIGLHWFFNGTKLVCFVSKSTGFVVGDLYVGRVEQNGTAGILLNNVSLNDAGEYTLHVKFEEKEESVYGINLTIVEPPPSQCKPIIKKEYPKGIFSCSTACERSPLSVEWYINGTKVPEVIEPYLVVDPLWTSEQPVCCLRDFKCVDDYQSKFCTPNNFSFTDDMPTVNQPVADTNYMAEIYILKILIVTQLILFILLIILRMRRCRLLHKRHYEKNHNMELQWEEPLSANISAMLKILQELEAKFSISDNKSSARD</sequence>
<evidence type="ECO:0000313" key="3">
    <source>
        <dbReference type="EMBL" id="KAL3886354.1"/>
    </source>
</evidence>
<evidence type="ECO:0008006" key="5">
    <source>
        <dbReference type="Google" id="ProtNLM"/>
    </source>
</evidence>
<dbReference type="SUPFAM" id="SSF48726">
    <property type="entry name" value="Immunoglobulin"/>
    <property type="match status" value="1"/>
</dbReference>